<feature type="region of interest" description="Disordered" evidence="1">
    <location>
        <begin position="206"/>
        <end position="232"/>
    </location>
</feature>
<reference evidence="2" key="1">
    <citation type="journal article" date="2019" name="Sci. Rep.">
        <title>Draft genome of Tanacetum cinerariifolium, the natural source of mosquito coil.</title>
        <authorList>
            <person name="Yamashiro T."/>
            <person name="Shiraishi A."/>
            <person name="Satake H."/>
            <person name="Nakayama K."/>
        </authorList>
    </citation>
    <scope>NUCLEOTIDE SEQUENCE</scope>
</reference>
<dbReference type="EMBL" id="BKCJ010114508">
    <property type="protein sequence ID" value="GEX54219.1"/>
    <property type="molecule type" value="Genomic_DNA"/>
</dbReference>
<feature type="compositionally biased region" description="Basic and acidic residues" evidence="1">
    <location>
        <begin position="216"/>
        <end position="226"/>
    </location>
</feature>
<evidence type="ECO:0000256" key="1">
    <source>
        <dbReference type="SAM" id="MobiDB-lite"/>
    </source>
</evidence>
<evidence type="ECO:0000313" key="2">
    <source>
        <dbReference type="EMBL" id="GEX54219.1"/>
    </source>
</evidence>
<accession>A0A699H783</accession>
<sequence>MEDVLPWPGNVNMAFDLWPTKDVLLWPGNANMAFDLWPTGDVLSWSGNANMAFDLRPTEDVLPWPGNANMAFDLRPTEDVLPWPGNANMAFDLRPTGDVLSWPSNANMAFDLVPDLKCLLQMNIFAFIHTPDPTKVKIVEREQNEGEPLLLETTIGRTVSLLPVMPDRAESELDADANIQPFTEAADTIVEDVALVQPIRQGKRKSMVVDAGEASHPPEKLREDHGTSSGTFVGGKSMSTLKRLLAGAVLNAEVDVAAIPTFHFMTTSISTTPEHEGGDHTDFVAGLNLHAIRTPPRFFISSDSSYHSGTNVAKAEVNSFVRSFVLIMTTVTTITSMVDPASIAKEKLVEPSLFCAGSSSAGGTNPTTGGFSDLTGSDFLVGLDDGHVCHEMVDEFAPPKFFTSIRRMEHEHIFTEFNVGAARQMSFSSELLLRETEAAEAIRLRAQASNFKAVKKSLRDETNTLKERNSILKKERNALDVKVTELEDLAVGKGRELTDLNALITCVKSQNDNLVDRPGKFQDDRMKVVNDKFDNLYTDFVEMALHLEEPSPAASTISKAIEKGMQDRLSAGIDHGKEGRVLTDVAAYNPSVEVDYTSALQQLQNVNFSLFVKLKSNKDTSVETVMDILRLEGPLAEKLGFNELQPDVDQLMVRKIRENITNQRSALRDVFVPLAEPFSTTVLTGMEGTFDIVPATANTTTTLYTTFSSTSSIAPIFIDDYEVVDADDQAVADGNVASLPNVDDAELNIPQ</sequence>
<protein>
    <recommendedName>
        <fullName evidence="3">Transposase (Putative), gypsy type</fullName>
    </recommendedName>
</protein>
<proteinExistence type="predicted"/>
<gene>
    <name evidence="2" type="ORF">Tci_326194</name>
</gene>
<comment type="caution">
    <text evidence="2">The sequence shown here is derived from an EMBL/GenBank/DDBJ whole genome shotgun (WGS) entry which is preliminary data.</text>
</comment>
<dbReference type="AlphaFoldDB" id="A0A699H783"/>
<name>A0A699H783_TANCI</name>
<evidence type="ECO:0008006" key="3">
    <source>
        <dbReference type="Google" id="ProtNLM"/>
    </source>
</evidence>
<organism evidence="2">
    <name type="scientific">Tanacetum cinerariifolium</name>
    <name type="common">Dalmatian daisy</name>
    <name type="synonym">Chrysanthemum cinerariifolium</name>
    <dbReference type="NCBI Taxonomy" id="118510"/>
    <lineage>
        <taxon>Eukaryota</taxon>
        <taxon>Viridiplantae</taxon>
        <taxon>Streptophyta</taxon>
        <taxon>Embryophyta</taxon>
        <taxon>Tracheophyta</taxon>
        <taxon>Spermatophyta</taxon>
        <taxon>Magnoliopsida</taxon>
        <taxon>eudicotyledons</taxon>
        <taxon>Gunneridae</taxon>
        <taxon>Pentapetalae</taxon>
        <taxon>asterids</taxon>
        <taxon>campanulids</taxon>
        <taxon>Asterales</taxon>
        <taxon>Asteraceae</taxon>
        <taxon>Asteroideae</taxon>
        <taxon>Anthemideae</taxon>
        <taxon>Anthemidinae</taxon>
        <taxon>Tanacetum</taxon>
    </lineage>
</organism>